<dbReference type="Pfam" id="PF14284">
    <property type="entry name" value="PcfJ"/>
    <property type="match status" value="1"/>
</dbReference>
<dbReference type="OrthoDB" id="700137at2"/>
<proteinExistence type="predicted"/>
<name>A0A521B375_9FLAO</name>
<gene>
    <name evidence="1" type="ORF">SAMN06265220_101635</name>
</gene>
<sequence>MTPKTIIEKQITALSASLAPISADMTAWAENNIFLKWGVLSRGKFHCLDCCHAWKPECSTPECQDYIKCSACRGKLKMQPYNKTHFKEIEYSAFLDTASDFQVVRIICSHKQMKKGFAPTYFHKEVMQHWINPKGEVRTMSLSCNVFSQAYDQWKYYSPLEIRPKDFQNSPKYRISPYRVYPKLKVISSLKRNGFKTAFHNIAPQILFSALLKDSLAETLLKSSQICMLRYYLTSSEQHLKQNWQAVKTCLKHGYVISDYRIWEDYISLLRWFNKDLSCPLYVCPENLTESHDRLVLKKRAIQRKKYLTQMRSEILQAQSVYAEEKKEFFGLSFTDKSLTVSVIENVQEFMEEGDNLSHCVFTNEYYKKKNSLILSAKVDNCSVETIELSLKYMEIIQCRGLKNNASKHHQQILRLMNRNLCQIKARMKKKAKTAKEI</sequence>
<accession>A0A521B375</accession>
<organism evidence="1 2">
    <name type="scientific">Flavobacterium nitrogenifigens</name>
    <dbReference type="NCBI Taxonomy" id="1617283"/>
    <lineage>
        <taxon>Bacteria</taxon>
        <taxon>Pseudomonadati</taxon>
        <taxon>Bacteroidota</taxon>
        <taxon>Flavobacteriia</taxon>
        <taxon>Flavobacteriales</taxon>
        <taxon>Flavobacteriaceae</taxon>
        <taxon>Flavobacterium</taxon>
    </lineage>
</organism>
<reference evidence="1 2" key="1">
    <citation type="submission" date="2017-05" db="EMBL/GenBank/DDBJ databases">
        <authorList>
            <person name="Varghese N."/>
            <person name="Submissions S."/>
        </authorList>
    </citation>
    <scope>NUCLEOTIDE SEQUENCE [LARGE SCALE GENOMIC DNA]</scope>
    <source>
        <strain evidence="1 2">DSM 29982</strain>
    </source>
</reference>
<keyword evidence="2" id="KW-1185">Reference proteome</keyword>
<evidence type="ECO:0000313" key="2">
    <source>
        <dbReference type="Proteomes" id="UP000319267"/>
    </source>
</evidence>
<dbReference type="InterPro" id="IPR025586">
    <property type="entry name" value="PcfJ"/>
</dbReference>
<dbReference type="Proteomes" id="UP000319267">
    <property type="component" value="Unassembled WGS sequence"/>
</dbReference>
<dbReference type="AlphaFoldDB" id="A0A521B375"/>
<evidence type="ECO:0000313" key="1">
    <source>
        <dbReference type="EMBL" id="SMO41495.1"/>
    </source>
</evidence>
<dbReference type="RefSeq" id="WP_111377055.1">
    <property type="nucleotide sequence ID" value="NZ_CP043612.1"/>
</dbReference>
<dbReference type="EMBL" id="FXTQ01000001">
    <property type="protein sequence ID" value="SMO41495.1"/>
    <property type="molecule type" value="Genomic_DNA"/>
</dbReference>
<protein>
    <submittedName>
        <fullName evidence="1">PcfJ-like protein</fullName>
    </submittedName>
</protein>